<keyword evidence="3 5" id="KW-0732">Signal</keyword>
<evidence type="ECO:0000256" key="3">
    <source>
        <dbReference type="ARBA" id="ARBA00022729"/>
    </source>
</evidence>
<accession>A0A0L8ILX2</accession>
<dbReference type="PANTHER" id="PTHR30222">
    <property type="entry name" value="SPERMIDINE/PUTRESCINE-BINDING PERIPLASMIC PROTEIN"/>
    <property type="match status" value="1"/>
</dbReference>
<evidence type="ECO:0000256" key="4">
    <source>
        <dbReference type="ARBA" id="ARBA00022764"/>
    </source>
</evidence>
<dbReference type="SUPFAM" id="SSF53850">
    <property type="entry name" value="Periplasmic binding protein-like II"/>
    <property type="match status" value="1"/>
</dbReference>
<dbReference type="Proteomes" id="UP000050297">
    <property type="component" value="Unassembled WGS sequence"/>
</dbReference>
<evidence type="ECO:0000256" key="1">
    <source>
        <dbReference type="ARBA" id="ARBA00004418"/>
    </source>
</evidence>
<dbReference type="Pfam" id="PF13416">
    <property type="entry name" value="SBP_bac_8"/>
    <property type="match status" value="1"/>
</dbReference>
<dbReference type="GO" id="GO:0042597">
    <property type="term" value="C:periplasmic space"/>
    <property type="evidence" value="ECO:0007669"/>
    <property type="project" value="UniProtKB-SubCell"/>
</dbReference>
<comment type="subcellular location">
    <subcellularLocation>
        <location evidence="1">Periplasm</location>
    </subcellularLocation>
</comment>
<dbReference type="EMBL" id="LJPM01000534">
    <property type="protein sequence ID" value="KPW11021.1"/>
    <property type="molecule type" value="Genomic_DNA"/>
</dbReference>
<keyword evidence="4" id="KW-0574">Periplasm</keyword>
<dbReference type="InterPro" id="IPR006059">
    <property type="entry name" value="SBP"/>
</dbReference>
<organism evidence="6 7">
    <name type="scientific">Pseudomonas syringae pv. aceris</name>
    <dbReference type="NCBI Taxonomy" id="199198"/>
    <lineage>
        <taxon>Bacteria</taxon>
        <taxon>Pseudomonadati</taxon>
        <taxon>Pseudomonadota</taxon>
        <taxon>Gammaproteobacteria</taxon>
        <taxon>Pseudomonadales</taxon>
        <taxon>Pseudomonadaceae</taxon>
        <taxon>Pseudomonas</taxon>
        <taxon>Pseudomonas syringae</taxon>
    </lineage>
</organism>
<reference evidence="6 7" key="1">
    <citation type="submission" date="2015-09" db="EMBL/GenBank/DDBJ databases">
        <title>Genome announcement of multiple Pseudomonas syringae strains.</title>
        <authorList>
            <person name="Thakur S."/>
            <person name="Wang P.W."/>
            <person name="Gong Y."/>
            <person name="Weir B.S."/>
            <person name="Guttman D.S."/>
        </authorList>
    </citation>
    <scope>NUCLEOTIDE SEQUENCE [LARGE SCALE GENOMIC DNA]</scope>
    <source>
        <strain evidence="6 7">ICMP2802</strain>
    </source>
</reference>
<protein>
    <submittedName>
        <fullName evidence="6">Putrescine-binding periplasmic protein</fullName>
    </submittedName>
</protein>
<dbReference type="PANTHER" id="PTHR30222:SF12">
    <property type="entry name" value="NORSPERMIDINE SENSOR"/>
    <property type="match status" value="1"/>
</dbReference>
<feature type="signal peptide" evidence="5">
    <location>
        <begin position="1"/>
        <end position="18"/>
    </location>
</feature>
<dbReference type="PIRSF" id="PIRSF019574">
    <property type="entry name" value="Periplasmic_polyamine_BP"/>
    <property type="match status" value="1"/>
</dbReference>
<dbReference type="RefSeq" id="WP_003402721.1">
    <property type="nucleotide sequence ID" value="NZ_LGAR01000147.1"/>
</dbReference>
<dbReference type="CDD" id="cd13659">
    <property type="entry name" value="PBP2_PotF"/>
    <property type="match status" value="1"/>
</dbReference>
<proteinExistence type="predicted"/>
<gene>
    <name evidence="6" type="ORF">ALO91_05162</name>
</gene>
<evidence type="ECO:0000313" key="7">
    <source>
        <dbReference type="Proteomes" id="UP000050297"/>
    </source>
</evidence>
<dbReference type="AlphaFoldDB" id="A0A0L8ILX2"/>
<dbReference type="PRINTS" id="PR00909">
    <property type="entry name" value="SPERMDNBNDNG"/>
</dbReference>
<dbReference type="GO" id="GO:0019808">
    <property type="term" value="F:polyamine binding"/>
    <property type="evidence" value="ECO:0007669"/>
    <property type="project" value="InterPro"/>
</dbReference>
<feature type="chain" id="PRO_5009783626" evidence="5">
    <location>
        <begin position="19"/>
        <end position="359"/>
    </location>
</feature>
<comment type="caution">
    <text evidence="6">The sequence shown here is derived from an EMBL/GenBank/DDBJ whole genome shotgun (WGS) entry which is preliminary data.</text>
</comment>
<evidence type="ECO:0000256" key="2">
    <source>
        <dbReference type="ARBA" id="ARBA00022448"/>
    </source>
</evidence>
<evidence type="ECO:0000313" key="6">
    <source>
        <dbReference type="EMBL" id="KPW11021.1"/>
    </source>
</evidence>
<keyword evidence="2" id="KW-0813">Transport</keyword>
<evidence type="ECO:0000256" key="5">
    <source>
        <dbReference type="SAM" id="SignalP"/>
    </source>
</evidence>
<dbReference type="Gene3D" id="3.40.190.10">
    <property type="entry name" value="Periplasmic binding protein-like II"/>
    <property type="match status" value="2"/>
</dbReference>
<dbReference type="InterPro" id="IPR001188">
    <property type="entry name" value="Sperm_putr-bd"/>
</dbReference>
<dbReference type="GO" id="GO:0015846">
    <property type="term" value="P:polyamine transport"/>
    <property type="evidence" value="ECO:0007669"/>
    <property type="project" value="InterPro"/>
</dbReference>
<dbReference type="PATRIC" id="fig|199198.4.peg.2295"/>
<sequence>MLKKSLAALVLLASTSHAAETVNIYNWTDYIAPDTLKNFEAATGFKTTYQTFETNEALNAKLLAGHSGHDVVFPSIHFMGRQIQNGLLKTLDKRQLPNWKNLNPVLLKALEGSDPGNQHGFPYLWGSTGIGYDSTKVKAILGKDAPLDSWDLVLKPENMKKLAQCGVVFLDSAPALLPITLNYLGLPPHSEVPDDYRQAKAVLDSVRPYVRNFSSADYIADLAKGRICVAVGYSGDISQAQEQAQKEGNGITIDYAVPKEGAPMWFDMVAIPADATDIKGAYAFLNYLLRPEVIANITNTVHYANGNEKADALIGPGLWTDTTVYPDADMLSRLFVMSQVPDTIDALREKLWDSFRADR</sequence>
<name>A0A0L8ILX2_PSESX</name>